<dbReference type="RefSeq" id="WP_008247231.1">
    <property type="nucleotide sequence ID" value="NZ_CP014544.1"/>
</dbReference>
<dbReference type="Gene3D" id="2.30.110.10">
    <property type="entry name" value="Electron Transport, Fmn-binding Protein, Chain A"/>
    <property type="match status" value="1"/>
</dbReference>
<dbReference type="InterPro" id="IPR012349">
    <property type="entry name" value="Split_barrel_FMN-bd"/>
</dbReference>
<proteinExistence type="predicted"/>
<dbReference type="Proteomes" id="UP000074119">
    <property type="component" value="Chromosome"/>
</dbReference>
<organism evidence="1 2">
    <name type="scientific">Zhongshania aliphaticivorans</name>
    <dbReference type="NCBI Taxonomy" id="1470434"/>
    <lineage>
        <taxon>Bacteria</taxon>
        <taxon>Pseudomonadati</taxon>
        <taxon>Pseudomonadota</taxon>
        <taxon>Gammaproteobacteria</taxon>
        <taxon>Cellvibrionales</taxon>
        <taxon>Spongiibacteraceae</taxon>
        <taxon>Zhongshania</taxon>
    </lineage>
</organism>
<sequence length="138" mass="15180">MDTTEFLNNSLVPIRLAAIDKDGFPVICSLWFIYQEGELLCASHASAKIIRLLKANPNCAFEVSVNSVPYKGVRGKAIASLKSDSEGVVLSSLIARYLGDSQPGLSQWLLSRRADEYAIHLKITSQSDWDFSARMQGS</sequence>
<dbReference type="SUPFAM" id="SSF50475">
    <property type="entry name" value="FMN-binding split barrel"/>
    <property type="match status" value="1"/>
</dbReference>
<dbReference type="KEGG" id="zal:AZF00_06780"/>
<protein>
    <submittedName>
        <fullName evidence="1">Uncharacterized protein</fullName>
    </submittedName>
</protein>
<accession>A0A127M493</accession>
<reference evidence="1 2" key="1">
    <citation type="submission" date="2015-12" db="EMBL/GenBank/DDBJ databases">
        <authorList>
            <person name="Shamseldin A."/>
            <person name="Moawad H."/>
            <person name="Abd El-Rahim W.M."/>
            <person name="Sadowsky M.J."/>
        </authorList>
    </citation>
    <scope>NUCLEOTIDE SEQUENCE [LARGE SCALE GENOMIC DNA]</scope>
    <source>
        <strain evidence="1 2">SM2</strain>
    </source>
</reference>
<dbReference type="EMBL" id="CP014544">
    <property type="protein sequence ID" value="AMO68027.1"/>
    <property type="molecule type" value="Genomic_DNA"/>
</dbReference>
<evidence type="ECO:0000313" key="2">
    <source>
        <dbReference type="Proteomes" id="UP000074119"/>
    </source>
</evidence>
<evidence type="ECO:0000313" key="1">
    <source>
        <dbReference type="EMBL" id="AMO68027.1"/>
    </source>
</evidence>
<name>A0A127M493_9GAMM</name>
<dbReference type="AlphaFoldDB" id="A0A127M493"/>
<gene>
    <name evidence="1" type="ORF">AZF00_06780</name>
</gene>